<reference evidence="5 6" key="1">
    <citation type="journal article" date="2018" name="Sci. Rep.">
        <title>Comparative genomics provides insights into the lifestyle and reveals functional heterogeneity of dark septate endophytic fungi.</title>
        <authorList>
            <person name="Knapp D.G."/>
            <person name="Nemeth J.B."/>
            <person name="Barry K."/>
            <person name="Hainaut M."/>
            <person name="Henrissat B."/>
            <person name="Johnson J."/>
            <person name="Kuo A."/>
            <person name="Lim J.H.P."/>
            <person name="Lipzen A."/>
            <person name="Nolan M."/>
            <person name="Ohm R.A."/>
            <person name="Tamas L."/>
            <person name="Grigoriev I.V."/>
            <person name="Spatafora J.W."/>
            <person name="Nagy L.G."/>
            <person name="Kovacs G.M."/>
        </authorList>
    </citation>
    <scope>NUCLEOTIDE SEQUENCE [LARGE SCALE GENOMIC DNA]</scope>
    <source>
        <strain evidence="5 6">DSE2036</strain>
    </source>
</reference>
<accession>A0A2V1DFU5</accession>
<dbReference type="GO" id="GO:0070860">
    <property type="term" value="C:RNA polymerase I core factor complex"/>
    <property type="evidence" value="ECO:0007669"/>
    <property type="project" value="TreeGrafter"/>
</dbReference>
<proteinExistence type="predicted"/>
<evidence type="ECO:0000313" key="6">
    <source>
        <dbReference type="Proteomes" id="UP000244855"/>
    </source>
</evidence>
<dbReference type="GO" id="GO:0042790">
    <property type="term" value="P:nucleolar large rRNA transcription by RNA polymerase I"/>
    <property type="evidence" value="ECO:0007669"/>
    <property type="project" value="TreeGrafter"/>
</dbReference>
<feature type="compositionally biased region" description="Polar residues" evidence="1">
    <location>
        <begin position="811"/>
        <end position="820"/>
    </location>
</feature>
<feature type="region of interest" description="Disordered" evidence="1">
    <location>
        <begin position="878"/>
        <end position="984"/>
    </location>
</feature>
<dbReference type="InterPro" id="IPR019350">
    <property type="entry name" value="RNA_pol_I-sp_TIF_RRN6-like"/>
</dbReference>
<evidence type="ECO:0000259" key="3">
    <source>
        <dbReference type="Pfam" id="PF20639"/>
    </source>
</evidence>
<evidence type="ECO:0000259" key="2">
    <source>
        <dbReference type="Pfam" id="PF10214"/>
    </source>
</evidence>
<dbReference type="InterPro" id="IPR048537">
    <property type="entry name" value="RRN6_HB"/>
</dbReference>
<dbReference type="Pfam" id="PF10214">
    <property type="entry name" value="Rrn6_beta-prop"/>
    <property type="match status" value="1"/>
</dbReference>
<feature type="domain" description="RRN6 beta-propeller" evidence="2">
    <location>
        <begin position="104"/>
        <end position="469"/>
    </location>
</feature>
<evidence type="ECO:0000259" key="4">
    <source>
        <dbReference type="Pfam" id="PF20640"/>
    </source>
</evidence>
<evidence type="ECO:0008006" key="7">
    <source>
        <dbReference type="Google" id="ProtNLM"/>
    </source>
</evidence>
<evidence type="ECO:0000256" key="1">
    <source>
        <dbReference type="SAM" id="MobiDB-lite"/>
    </source>
</evidence>
<feature type="region of interest" description="Disordered" evidence="1">
    <location>
        <begin position="770"/>
        <end position="833"/>
    </location>
</feature>
<feature type="compositionally biased region" description="Low complexity" evidence="1">
    <location>
        <begin position="936"/>
        <end position="952"/>
    </location>
</feature>
<dbReference type="InterPro" id="IPR048535">
    <property type="entry name" value="RRN6_beta-prop"/>
</dbReference>
<dbReference type="PANTHER" id="PTHR28221">
    <property type="entry name" value="RNA POLYMERASE I-SPECIFIC TRANSCRIPTION INITIATION FACTOR RRN6"/>
    <property type="match status" value="1"/>
</dbReference>
<feature type="domain" description="RRN6 helical bundle" evidence="4">
    <location>
        <begin position="571"/>
        <end position="762"/>
    </location>
</feature>
<gene>
    <name evidence="5" type="ORF">DM02DRAFT_730873</name>
</gene>
<dbReference type="OrthoDB" id="4090074at2759"/>
<name>A0A2V1DFU5_9PLEO</name>
<feature type="compositionally biased region" description="Low complexity" evidence="1">
    <location>
        <begin position="794"/>
        <end position="810"/>
    </location>
</feature>
<feature type="compositionally biased region" description="Polar residues" evidence="1">
    <location>
        <begin position="917"/>
        <end position="928"/>
    </location>
</feature>
<dbReference type="EMBL" id="KZ805450">
    <property type="protein sequence ID" value="PVH96918.1"/>
    <property type="molecule type" value="Genomic_DNA"/>
</dbReference>
<feature type="region of interest" description="Disordered" evidence="1">
    <location>
        <begin position="585"/>
        <end position="604"/>
    </location>
</feature>
<dbReference type="GO" id="GO:0001179">
    <property type="term" value="F:RNA polymerase I general transcription initiation factor binding"/>
    <property type="evidence" value="ECO:0007669"/>
    <property type="project" value="TreeGrafter"/>
</dbReference>
<organism evidence="5 6">
    <name type="scientific">Periconia macrospinosa</name>
    <dbReference type="NCBI Taxonomy" id="97972"/>
    <lineage>
        <taxon>Eukaryota</taxon>
        <taxon>Fungi</taxon>
        <taxon>Dikarya</taxon>
        <taxon>Ascomycota</taxon>
        <taxon>Pezizomycotina</taxon>
        <taxon>Dothideomycetes</taxon>
        <taxon>Pleosporomycetidae</taxon>
        <taxon>Pleosporales</taxon>
        <taxon>Massarineae</taxon>
        <taxon>Periconiaceae</taxon>
        <taxon>Periconia</taxon>
    </lineage>
</organism>
<dbReference type="GO" id="GO:0001163">
    <property type="term" value="F:RNA polymerase I transcription regulatory region sequence-specific DNA binding"/>
    <property type="evidence" value="ECO:0007669"/>
    <property type="project" value="TreeGrafter"/>
</dbReference>
<dbReference type="InterPro" id="IPR048536">
    <property type="entry name" value="Rrn6_K-rich"/>
</dbReference>
<feature type="compositionally biased region" description="Basic residues" evidence="1">
    <location>
        <begin position="967"/>
        <end position="984"/>
    </location>
</feature>
<dbReference type="Pfam" id="PF20640">
    <property type="entry name" value="Rrn6_HB"/>
    <property type="match status" value="1"/>
</dbReference>
<evidence type="ECO:0000313" key="5">
    <source>
        <dbReference type="EMBL" id="PVH96918.1"/>
    </source>
</evidence>
<sequence length="984" mass="109987">MAESAALDLNFGHLGFATYDLENSDWTFSRDPHQKWFSELGTWRVGVAPARHFPTPYLVKPAEKLHQATKSLIRDYASIAPAAEHLADLELVSAAATSATETYDAVVGHLFSSGTIVCPGYRHHPPKDVVATATGEAGNILRLQVTSKQRYGWGNEGKGTHLLAPSLNGTESGYWNEDATPIQQVCFAQTEQRSSFLAVRLLSKTVIFQPTYIHQPQAIPSPYFELPPSRINLNPILDVTNKETGDMPHAHVAFNPDYQRQFGLVDQGGNWSVWYIDDGFHGSKYSHSCSARGTIASVEEDYASLKENVDVNNEDGWGRILWVGDANTIAVANRRHFGLFNFKKGTIPLHCPDLIPTKSADWILDIQKHPGNGNYCFVLTSTRLVLLAVTCPSDDFEGDDVNSGAIIVASWLHYRSSEDITLQICVQMSPDGDCLVIIYSCLNHLTTLYRFRGTSLEEAPQSNTSDPVKINTDSLKQAQNTLRPHHMRLECLDLAGGQPSSDRSLGDLYKEAGIQFYRLSVMLSDLSVHESLFYSFSDSKHRHLRVEPTSWIKTQRVQKCSGKIVLDFAETEDDFIVPNGLEKTEAPRLKSPQQPPRTIPRRTQPNPWYISDQRVLYHALDNVHFAGAEDSLLTTTELAHVIEEITQLLANQESVDQLPLNTLMEYINSEIFVSDVVDASTGLVRLFPEEEHGDRLRLRRIASDYVLGLTETDDQETSTVLSLYDTLLKGWIAPLPAEIPVSVRQRLERLARRIAAEVVLSTTRLRHDPVDTLDISQPSANQHEDEVVPNVLTPPSSSDPFSSQLQSSLPTISETASKSPAESKPAPDPLSRLSKHLRIEKRSTGDVPPGIAQVLTHWQTGTDPKTYDWTAVEEAIQEEVEAEDQETRAKREKARRRKERQEKRQRREDDLFKHRTSSQPQVLRSSPGPTFVIPHSMQMPSSQSQSQSQSQPFPGLIVQSQAEPGKHGSRPQKKKKGKTRMSGF</sequence>
<feature type="compositionally biased region" description="Basic and acidic residues" evidence="1">
    <location>
        <begin position="899"/>
        <end position="913"/>
    </location>
</feature>
<dbReference type="STRING" id="97972.A0A2V1DFU5"/>
<keyword evidence="6" id="KW-1185">Reference proteome</keyword>
<protein>
    <recommendedName>
        <fullName evidence="7">RNA polymerase I-specific transcription initiation factor RRN6-like protein</fullName>
    </recommendedName>
</protein>
<feature type="domain" description="RRN6 K-rich C-terminal" evidence="3">
    <location>
        <begin position="852"/>
        <end position="984"/>
    </location>
</feature>
<dbReference type="AlphaFoldDB" id="A0A2V1DFU5"/>
<dbReference type="Proteomes" id="UP000244855">
    <property type="component" value="Unassembled WGS sequence"/>
</dbReference>
<dbReference type="Pfam" id="PF20639">
    <property type="entry name" value="Rrn6_K-rich"/>
    <property type="match status" value="1"/>
</dbReference>
<dbReference type="PANTHER" id="PTHR28221:SF2">
    <property type="entry name" value="RNA POLYMERASE I-SPECIFIC TRANSCRIPTION INITIATION FACTOR RRN6"/>
    <property type="match status" value="1"/>
</dbReference>